<gene>
    <name evidence="1" type="ORF">METZ01_LOCUS160635</name>
</gene>
<dbReference type="Gene3D" id="2.60.40.10">
    <property type="entry name" value="Immunoglobulins"/>
    <property type="match status" value="1"/>
</dbReference>
<dbReference type="InterPro" id="IPR013783">
    <property type="entry name" value="Ig-like_fold"/>
</dbReference>
<dbReference type="InterPro" id="IPR014756">
    <property type="entry name" value="Ig_E-set"/>
</dbReference>
<dbReference type="EMBL" id="UINC01027840">
    <property type="protein sequence ID" value="SVB07781.1"/>
    <property type="molecule type" value="Genomic_DNA"/>
</dbReference>
<accession>A0A382B2N9</accession>
<proteinExistence type="predicted"/>
<dbReference type="AlphaFoldDB" id="A0A382B2N9"/>
<dbReference type="SUPFAM" id="SSF81296">
    <property type="entry name" value="E set domains"/>
    <property type="match status" value="1"/>
</dbReference>
<evidence type="ECO:0000313" key="1">
    <source>
        <dbReference type="EMBL" id="SVB07781.1"/>
    </source>
</evidence>
<sequence>MPIFYPNSGFYISGDNLSSVVKIRWGDVDIGREKLLLDGISGISGVIPPNAQTDTIYFVESDGTVISLGEKQIRLKEVDQLTVGSLNVTSGNANDIVPVTGKNFYRVTNVKFGNTEANFFLNSPSEIKTIVPFDAEYGNITVYSSTRSGEDGNPYNSGASPNSFTTLSEITSINPNQQIFGEDITIS</sequence>
<name>A0A382B2N9_9ZZZZ</name>
<evidence type="ECO:0008006" key="2">
    <source>
        <dbReference type="Google" id="ProtNLM"/>
    </source>
</evidence>
<reference evidence="1" key="1">
    <citation type="submission" date="2018-05" db="EMBL/GenBank/DDBJ databases">
        <authorList>
            <person name="Lanie J.A."/>
            <person name="Ng W.-L."/>
            <person name="Kazmierczak K.M."/>
            <person name="Andrzejewski T.M."/>
            <person name="Davidsen T.M."/>
            <person name="Wayne K.J."/>
            <person name="Tettelin H."/>
            <person name="Glass J.I."/>
            <person name="Rusch D."/>
            <person name="Podicherti R."/>
            <person name="Tsui H.-C.T."/>
            <person name="Winkler M.E."/>
        </authorList>
    </citation>
    <scope>NUCLEOTIDE SEQUENCE</scope>
</reference>
<organism evidence="1">
    <name type="scientific">marine metagenome</name>
    <dbReference type="NCBI Taxonomy" id="408172"/>
    <lineage>
        <taxon>unclassified sequences</taxon>
        <taxon>metagenomes</taxon>
        <taxon>ecological metagenomes</taxon>
    </lineage>
</organism>
<feature type="non-terminal residue" evidence="1">
    <location>
        <position position="187"/>
    </location>
</feature>
<protein>
    <recommendedName>
        <fullName evidence="2">IPT/TIG domain-containing protein</fullName>
    </recommendedName>
</protein>